<protein>
    <submittedName>
        <fullName evidence="1">Uncharacterized protein</fullName>
    </submittedName>
</protein>
<sequence length="338" mass="38611">MRKFNRDSAFSIAVKDPDNLDKQEAILESLVIGDSLYLIKANSIYRMLTADSIDPERTELGTKHSYEKVADFGCSSEYVARVLMQAVKLVPFINSSDAEKDEILSHIWGLNSQLLNCRNVVSELEHLYQELIPKCNQIISGNQNNDFLPALPKVPELDSKVRVYLTNAKLVLIDTFKFLSLFYAIPINDRNESHFNKHVEFLNESLGADNEIVKLLAQDFDWIRLLSECRNAIEHSGEGQRIEVENFSIKPGNRFSLPVWTYDLTKKLKVKKGPHDLLNDLDVLCSNMMHLIEDLIVLVVMDKLKSHPILALYKIDEQALKSECPVRYDVTLKNNMVS</sequence>
<organism evidence="1 2">
    <name type="scientific">Photobacterium swingsii</name>
    <dbReference type="NCBI Taxonomy" id="680026"/>
    <lineage>
        <taxon>Bacteria</taxon>
        <taxon>Pseudomonadati</taxon>
        <taxon>Pseudomonadota</taxon>
        <taxon>Gammaproteobacteria</taxon>
        <taxon>Vibrionales</taxon>
        <taxon>Vibrionaceae</taxon>
        <taxon>Photobacterium</taxon>
    </lineage>
</organism>
<dbReference type="OrthoDB" id="7066527at2"/>
<proteinExistence type="predicted"/>
<reference evidence="1 2" key="1">
    <citation type="submission" date="2018-01" db="EMBL/GenBank/DDBJ databases">
        <title>Whole genome sequencing of Histamine producing bacteria.</title>
        <authorList>
            <person name="Butler K."/>
        </authorList>
    </citation>
    <scope>NUCLEOTIDE SEQUENCE [LARGE SCALE GENOMIC DNA]</scope>
    <source>
        <strain evidence="1 2">DSM 24669</strain>
    </source>
</reference>
<gene>
    <name evidence="1" type="ORF">C9I94_24375</name>
</gene>
<dbReference type="AlphaFoldDB" id="A0A2T3NQW0"/>
<dbReference type="Proteomes" id="UP000240481">
    <property type="component" value="Unassembled WGS sequence"/>
</dbReference>
<dbReference type="EMBL" id="PYLZ01000025">
    <property type="protein sequence ID" value="PSW18666.1"/>
    <property type="molecule type" value="Genomic_DNA"/>
</dbReference>
<comment type="caution">
    <text evidence="1">The sequence shown here is derived from an EMBL/GenBank/DDBJ whole genome shotgun (WGS) entry which is preliminary data.</text>
</comment>
<dbReference type="STRING" id="680026.AB733_24180"/>
<evidence type="ECO:0000313" key="1">
    <source>
        <dbReference type="EMBL" id="PSW18666.1"/>
    </source>
</evidence>
<name>A0A2T3NQW0_9GAMM</name>
<accession>A0A2T3NQW0</accession>
<dbReference type="RefSeq" id="WP_107303180.1">
    <property type="nucleotide sequence ID" value="NZ_AP024852.1"/>
</dbReference>
<evidence type="ECO:0000313" key="2">
    <source>
        <dbReference type="Proteomes" id="UP000240481"/>
    </source>
</evidence>
<keyword evidence="2" id="KW-1185">Reference proteome</keyword>